<dbReference type="Pfam" id="PF05721">
    <property type="entry name" value="PhyH"/>
    <property type="match status" value="1"/>
</dbReference>
<reference evidence="1 2" key="2">
    <citation type="submission" date="2020-05" db="EMBL/GenBank/DDBJ databases">
        <authorList>
            <person name="Khan S.A."/>
            <person name="Jeon C.O."/>
            <person name="Chun B.H."/>
        </authorList>
    </citation>
    <scope>NUCLEOTIDE SEQUENCE [LARGE SCALE GENOMIC DNA]</scope>
    <source>
        <strain evidence="1 2">H242</strain>
    </source>
</reference>
<gene>
    <name evidence="1" type="ORF">HK414_01635</name>
</gene>
<proteinExistence type="predicted"/>
<protein>
    <recommendedName>
        <fullName evidence="3">Phytanoyl-CoA dioxygenase family protein</fullName>
    </recommendedName>
</protein>
<evidence type="ECO:0000313" key="2">
    <source>
        <dbReference type="Proteomes" id="UP000500826"/>
    </source>
</evidence>
<keyword evidence="2" id="KW-1185">Reference proteome</keyword>
<dbReference type="Proteomes" id="UP000500826">
    <property type="component" value="Chromosome"/>
</dbReference>
<dbReference type="EMBL" id="CP053418">
    <property type="protein sequence ID" value="QJW83371.1"/>
    <property type="molecule type" value="Genomic_DNA"/>
</dbReference>
<name>A0ABX6P305_9BURK</name>
<reference evidence="1 2" key="1">
    <citation type="submission" date="2020-05" db="EMBL/GenBank/DDBJ databases">
        <title>Ramlibacter rhizophilus sp. nov., isolated from rhizosphere soil of national flower Mugunghwa from South Korea.</title>
        <authorList>
            <person name="Zheng-Fei Y."/>
            <person name="Huan T."/>
        </authorList>
    </citation>
    <scope>NUCLEOTIDE SEQUENCE [LARGE SCALE GENOMIC DNA]</scope>
    <source>
        <strain evidence="1 2">H242</strain>
    </source>
</reference>
<dbReference type="Gene3D" id="2.60.120.620">
    <property type="entry name" value="q2cbj1_9rhob like domain"/>
    <property type="match status" value="1"/>
</dbReference>
<dbReference type="SUPFAM" id="SSF51197">
    <property type="entry name" value="Clavaminate synthase-like"/>
    <property type="match status" value="1"/>
</dbReference>
<sequence>MQLTDDQLRSLDQDGFLVLPGVFTPEEIDLLRGEVPGMVAERRAENPREAGKSTVRNILSLHRRNEMYRRLVRHPRMLEAARQIWARRSTRSR</sequence>
<evidence type="ECO:0000313" key="1">
    <source>
        <dbReference type="EMBL" id="QJW83371.1"/>
    </source>
</evidence>
<accession>A0ABX6P305</accession>
<evidence type="ECO:0008006" key="3">
    <source>
        <dbReference type="Google" id="ProtNLM"/>
    </source>
</evidence>
<organism evidence="1 2">
    <name type="scientific">Ramlibacter terrae</name>
    <dbReference type="NCBI Taxonomy" id="2732511"/>
    <lineage>
        <taxon>Bacteria</taxon>
        <taxon>Pseudomonadati</taxon>
        <taxon>Pseudomonadota</taxon>
        <taxon>Betaproteobacteria</taxon>
        <taxon>Burkholderiales</taxon>
        <taxon>Comamonadaceae</taxon>
        <taxon>Ramlibacter</taxon>
    </lineage>
</organism>
<dbReference type="InterPro" id="IPR008775">
    <property type="entry name" value="Phytyl_CoA_dOase-like"/>
</dbReference>